<keyword evidence="1" id="KW-0812">Transmembrane</keyword>
<dbReference type="Proteomes" id="UP000525298">
    <property type="component" value="Unassembled WGS sequence"/>
</dbReference>
<dbReference type="RefSeq" id="WP_181550908.1">
    <property type="nucleotide sequence ID" value="NZ_JACDUS010000003.1"/>
</dbReference>
<comment type="caution">
    <text evidence="2">The sequence shown here is derived from an EMBL/GenBank/DDBJ whole genome shotgun (WGS) entry which is preliminary data.</text>
</comment>
<keyword evidence="1" id="KW-1133">Transmembrane helix</keyword>
<feature type="transmembrane region" description="Helical" evidence="1">
    <location>
        <begin position="38"/>
        <end position="65"/>
    </location>
</feature>
<dbReference type="EMBL" id="JACDUS010000003">
    <property type="protein sequence ID" value="MBA2881260.1"/>
    <property type="molecule type" value="Genomic_DNA"/>
</dbReference>
<sequence length="124" mass="13971">MSLSRMLAVQLIKTRFVRRAVRENAGLEIFRKKPTPRVIAGLVLIGASYVLCWPVISALGVFAAYVRQPLWVVAGAPLVWTMTHFLCMFGAYLAGKEHSRAFLKWALRLFVEKHAPDCLPDKIC</sequence>
<feature type="transmembrane region" description="Helical" evidence="1">
    <location>
        <begin position="71"/>
        <end position="94"/>
    </location>
</feature>
<gene>
    <name evidence="2" type="ORF">HNR65_001586</name>
</gene>
<proteinExistence type="predicted"/>
<accession>A0A7W0C8W9</accession>
<evidence type="ECO:0000313" key="3">
    <source>
        <dbReference type="Proteomes" id="UP000525298"/>
    </source>
</evidence>
<keyword evidence="1" id="KW-0472">Membrane</keyword>
<keyword evidence="3" id="KW-1185">Reference proteome</keyword>
<name>A0A7W0C8W9_9BACT</name>
<reference evidence="2 3" key="1">
    <citation type="submission" date="2020-07" db="EMBL/GenBank/DDBJ databases">
        <title>Genomic Encyclopedia of Type Strains, Phase IV (KMG-IV): sequencing the most valuable type-strain genomes for metagenomic binning, comparative biology and taxonomic classification.</title>
        <authorList>
            <person name="Goeker M."/>
        </authorList>
    </citation>
    <scope>NUCLEOTIDE SEQUENCE [LARGE SCALE GENOMIC DNA]</scope>
    <source>
        <strain evidence="2 3">DSM 17721</strain>
    </source>
</reference>
<protein>
    <submittedName>
        <fullName evidence="2">Uncharacterized protein</fullName>
    </submittedName>
</protein>
<dbReference type="AlphaFoldDB" id="A0A7W0C8W9"/>
<organism evidence="2 3">
    <name type="scientific">Desulfosalsimonas propionicica</name>
    <dbReference type="NCBI Taxonomy" id="332175"/>
    <lineage>
        <taxon>Bacteria</taxon>
        <taxon>Pseudomonadati</taxon>
        <taxon>Thermodesulfobacteriota</taxon>
        <taxon>Desulfobacteria</taxon>
        <taxon>Desulfobacterales</taxon>
        <taxon>Desulfosalsimonadaceae</taxon>
        <taxon>Desulfosalsimonas</taxon>
    </lineage>
</organism>
<evidence type="ECO:0000313" key="2">
    <source>
        <dbReference type="EMBL" id="MBA2881260.1"/>
    </source>
</evidence>
<evidence type="ECO:0000256" key="1">
    <source>
        <dbReference type="SAM" id="Phobius"/>
    </source>
</evidence>